<organism evidence="2 3">
    <name type="scientific">Haemophilus haemolyticus</name>
    <dbReference type="NCBI Taxonomy" id="726"/>
    <lineage>
        <taxon>Bacteria</taxon>
        <taxon>Pseudomonadati</taxon>
        <taxon>Pseudomonadota</taxon>
        <taxon>Gammaproteobacteria</taxon>
        <taxon>Pasteurellales</taxon>
        <taxon>Pasteurellaceae</taxon>
        <taxon>Haemophilus</taxon>
    </lineage>
</organism>
<evidence type="ECO:0000313" key="2">
    <source>
        <dbReference type="EMBL" id="SQH97603.1"/>
    </source>
</evidence>
<dbReference type="AlphaFoldDB" id="A0A2X4R6I6"/>
<reference evidence="2 3" key="1">
    <citation type="submission" date="2018-06" db="EMBL/GenBank/DDBJ databases">
        <authorList>
            <consortium name="Pathogen Informatics"/>
            <person name="Doyle S."/>
        </authorList>
    </citation>
    <scope>NUCLEOTIDE SEQUENCE [LARGE SCALE GENOMIC DNA]</scope>
    <source>
        <strain evidence="2 3">NCTC10839</strain>
    </source>
</reference>
<dbReference type="SUPFAM" id="SSF51294">
    <property type="entry name" value="Hedgehog/intein (Hint) domain"/>
    <property type="match status" value="1"/>
</dbReference>
<proteinExistence type="predicted"/>
<dbReference type="Gene3D" id="2.170.16.10">
    <property type="entry name" value="Hedgehog/Intein (Hint) domain"/>
    <property type="match status" value="1"/>
</dbReference>
<dbReference type="Proteomes" id="UP000248808">
    <property type="component" value="Chromosome 1"/>
</dbReference>
<dbReference type="InterPro" id="IPR036844">
    <property type="entry name" value="Hint_dom_sf"/>
</dbReference>
<dbReference type="EMBL" id="LS483458">
    <property type="protein sequence ID" value="SQH97603.1"/>
    <property type="molecule type" value="Genomic_DNA"/>
</dbReference>
<protein>
    <submittedName>
        <fullName evidence="2">Protein of uncharacterized function (DUF1557)</fullName>
    </submittedName>
</protein>
<gene>
    <name evidence="2" type="ORF">NCTC10839_01523</name>
</gene>
<name>A0A2X4R6I6_HAEHA</name>
<dbReference type="InterPro" id="IPR003587">
    <property type="entry name" value="Hint_dom_N"/>
</dbReference>
<accession>A0A2X4R6I6</accession>
<sequence length="400" mass="44383">MYAKVLFNGDEDKAKEYQEGLELAEAQGQIDSVKETADAVVNLDDTVVSLWEAISNPEKTYNNVVVSLKDWDEAYALALQENPKLAGEMQGYRQGKMKGVSTGGVVLSGAGLGIAKSIAKLKNGTINVAHSSVNVAKIKPKTCSFRGDMEVKTEQGYKPIESIKVGDKVYAKNELTGQMTYQRVQAHYNNPYDFTVYVEVIDEQGKQQTIVSNKIHPFFTQVNQGELVPSSEGHHYNGEIQNAQWVDAQNLKAGYKLLSENNHWQTVKGVSIKAEKLSAYNLTVETDHTYFIKGANSDLDGVWVHNDCFLDMPKQKVNSASVGDIVRTPTTHPDDFLRKKDSQGRTIFVNKYTNEIWSKSNTSHSDKTGEWKVGIGNKEPNKNSKITIGISNGKIIKVNK</sequence>
<evidence type="ECO:0000259" key="1">
    <source>
        <dbReference type="SMART" id="SM00306"/>
    </source>
</evidence>
<dbReference type="Pfam" id="PF07591">
    <property type="entry name" value="PT-HINT"/>
    <property type="match status" value="2"/>
</dbReference>
<dbReference type="KEGG" id="hhz:NCTC10839_01523"/>
<dbReference type="CDD" id="cd00081">
    <property type="entry name" value="Hint"/>
    <property type="match status" value="1"/>
</dbReference>
<dbReference type="SMART" id="SM00306">
    <property type="entry name" value="HintN"/>
    <property type="match status" value="1"/>
</dbReference>
<feature type="domain" description="Hint" evidence="1">
    <location>
        <begin position="142"/>
        <end position="261"/>
    </location>
</feature>
<evidence type="ECO:0000313" key="3">
    <source>
        <dbReference type="Proteomes" id="UP000248808"/>
    </source>
</evidence>